<protein>
    <submittedName>
        <fullName evidence="1">Uncharacterized protein</fullName>
    </submittedName>
</protein>
<dbReference type="Proteomes" id="UP000813427">
    <property type="component" value="Unassembled WGS sequence"/>
</dbReference>
<reference evidence="1" key="1">
    <citation type="journal article" date="2021" name="Nat. Commun.">
        <title>Genetic determinants of endophytism in the Arabidopsis root mycobiome.</title>
        <authorList>
            <person name="Mesny F."/>
            <person name="Miyauchi S."/>
            <person name="Thiergart T."/>
            <person name="Pickel B."/>
            <person name="Atanasova L."/>
            <person name="Karlsson M."/>
            <person name="Huettel B."/>
            <person name="Barry K.W."/>
            <person name="Haridas S."/>
            <person name="Chen C."/>
            <person name="Bauer D."/>
            <person name="Andreopoulos W."/>
            <person name="Pangilinan J."/>
            <person name="LaButti K."/>
            <person name="Riley R."/>
            <person name="Lipzen A."/>
            <person name="Clum A."/>
            <person name="Drula E."/>
            <person name="Henrissat B."/>
            <person name="Kohler A."/>
            <person name="Grigoriev I.V."/>
            <person name="Martin F.M."/>
            <person name="Hacquard S."/>
        </authorList>
    </citation>
    <scope>NUCLEOTIDE SEQUENCE</scope>
    <source>
        <strain evidence="1">MPI-SDFR-AT-0068</strain>
    </source>
</reference>
<evidence type="ECO:0000313" key="2">
    <source>
        <dbReference type="Proteomes" id="UP000813427"/>
    </source>
</evidence>
<organism evidence="1 2">
    <name type="scientific">Fusarium tricinctum</name>
    <dbReference type="NCBI Taxonomy" id="61284"/>
    <lineage>
        <taxon>Eukaryota</taxon>
        <taxon>Fungi</taxon>
        <taxon>Dikarya</taxon>
        <taxon>Ascomycota</taxon>
        <taxon>Pezizomycotina</taxon>
        <taxon>Sordariomycetes</taxon>
        <taxon>Hypocreomycetidae</taxon>
        <taxon>Hypocreales</taxon>
        <taxon>Nectriaceae</taxon>
        <taxon>Fusarium</taxon>
        <taxon>Fusarium tricinctum species complex</taxon>
    </lineage>
</organism>
<sequence>MSQVVRYLNESGDALRNFVDQWSRDPVTYTDVRGIEWPLQNTSKLALSLNGSPLEELIEQEILEDFLPVYEGMKYLPLMGEVEEPIFIDTTRKRIQHLLENVATWCNFFTSKAVIYFYRRMTETKYQTPAHMRIVYAVAAALELVVLVSIIIDDELDDVTSRSGVDSWHLKSPVPTAGDCILLNELARMVIRTCVPDSHPSKADLIRLIDDTIVEVANYFVLPTFLQAPKNNQQPKRGFPFSIELITRDTVASRNYVRAGKWLYNLFNLPRLAACYTGLRPDDMGIIRDQIFRVSDILCIIDDLHDSPNPEKSLDSLTKDDLSDILSCELQNQLLLAALEHARSSCHGDEKNAIFDILQSRYGTNDLGDARMVTDLYRKYNIAGHVKDTLRQTVEAYRRVSQTQATHLNMPQDIIYYLARFFLIGQRVVEVVNDEKTGKMLKLFQQLGQNIMLSSVEKENMILKLVEKL</sequence>
<dbReference type="EMBL" id="JAGPXF010000009">
    <property type="protein sequence ID" value="KAH7230990.1"/>
    <property type="molecule type" value="Genomic_DNA"/>
</dbReference>
<proteinExistence type="predicted"/>
<dbReference type="Gene3D" id="1.10.600.10">
    <property type="entry name" value="Farnesyl Diphosphate Synthase"/>
    <property type="match status" value="1"/>
</dbReference>
<accession>A0A8K0RIY6</accession>
<dbReference type="InterPro" id="IPR008949">
    <property type="entry name" value="Isoprenoid_synthase_dom_sf"/>
</dbReference>
<dbReference type="AlphaFoldDB" id="A0A8K0RIY6"/>
<name>A0A8K0RIY6_9HYPO</name>
<keyword evidence="2" id="KW-1185">Reference proteome</keyword>
<comment type="caution">
    <text evidence="1">The sequence shown here is derived from an EMBL/GenBank/DDBJ whole genome shotgun (WGS) entry which is preliminary data.</text>
</comment>
<evidence type="ECO:0000313" key="1">
    <source>
        <dbReference type="EMBL" id="KAH7230990.1"/>
    </source>
</evidence>
<gene>
    <name evidence="1" type="ORF">BKA59DRAFT_560489</name>
</gene>